<dbReference type="AlphaFoldDB" id="A0A9X0A263"/>
<evidence type="ECO:0000313" key="3">
    <source>
        <dbReference type="Proteomes" id="UP001163046"/>
    </source>
</evidence>
<accession>A0A9X0A263</accession>
<gene>
    <name evidence="2" type="ORF">OS493_015042</name>
</gene>
<evidence type="ECO:0000256" key="1">
    <source>
        <dbReference type="SAM" id="SignalP"/>
    </source>
</evidence>
<keyword evidence="3" id="KW-1185">Reference proteome</keyword>
<protein>
    <submittedName>
        <fullName evidence="2">Uncharacterized protein</fullName>
    </submittedName>
</protein>
<sequence length="107" mass="11780">MKGLSVMAVSVLLLAVITIPAPSSQRHIPMQIKNRCVRHRRLYAGVVEVVCNTVSFQCLSSIPTYGYPKCKPVYKTIESASSLYGNNTTFATQKQRRVTVDCVCAGK</sequence>
<name>A0A9X0A263_9CNID</name>
<keyword evidence="1" id="KW-0732">Signal</keyword>
<feature type="signal peptide" evidence="1">
    <location>
        <begin position="1"/>
        <end position="25"/>
    </location>
</feature>
<feature type="chain" id="PRO_5040779019" evidence="1">
    <location>
        <begin position="26"/>
        <end position="107"/>
    </location>
</feature>
<reference evidence="2" key="1">
    <citation type="submission" date="2023-01" db="EMBL/GenBank/DDBJ databases">
        <title>Genome assembly of the deep-sea coral Lophelia pertusa.</title>
        <authorList>
            <person name="Herrera S."/>
            <person name="Cordes E."/>
        </authorList>
    </citation>
    <scope>NUCLEOTIDE SEQUENCE</scope>
    <source>
        <strain evidence="2">USNM1676648</strain>
        <tissue evidence="2">Polyp</tissue>
    </source>
</reference>
<comment type="caution">
    <text evidence="2">The sequence shown here is derived from an EMBL/GenBank/DDBJ whole genome shotgun (WGS) entry which is preliminary data.</text>
</comment>
<organism evidence="2 3">
    <name type="scientific">Desmophyllum pertusum</name>
    <dbReference type="NCBI Taxonomy" id="174260"/>
    <lineage>
        <taxon>Eukaryota</taxon>
        <taxon>Metazoa</taxon>
        <taxon>Cnidaria</taxon>
        <taxon>Anthozoa</taxon>
        <taxon>Hexacorallia</taxon>
        <taxon>Scleractinia</taxon>
        <taxon>Caryophylliina</taxon>
        <taxon>Caryophylliidae</taxon>
        <taxon>Desmophyllum</taxon>
    </lineage>
</organism>
<dbReference type="Proteomes" id="UP001163046">
    <property type="component" value="Unassembled WGS sequence"/>
</dbReference>
<evidence type="ECO:0000313" key="2">
    <source>
        <dbReference type="EMBL" id="KAJ7392091.1"/>
    </source>
</evidence>
<proteinExistence type="predicted"/>
<dbReference type="EMBL" id="MU825403">
    <property type="protein sequence ID" value="KAJ7392091.1"/>
    <property type="molecule type" value="Genomic_DNA"/>
</dbReference>